<reference evidence="3" key="1">
    <citation type="submission" date="2017-07" db="EMBL/GenBank/DDBJ databases">
        <title>Taro Niue Genome Assembly and Annotation.</title>
        <authorList>
            <person name="Atibalentja N."/>
            <person name="Keating K."/>
            <person name="Fields C.J."/>
        </authorList>
    </citation>
    <scope>NUCLEOTIDE SEQUENCE</scope>
    <source>
        <strain evidence="3">Niue_2</strain>
        <tissue evidence="3">Leaf</tissue>
    </source>
</reference>
<name>A0A843XHQ9_COLES</name>
<feature type="region of interest" description="Disordered" evidence="1">
    <location>
        <begin position="63"/>
        <end position="84"/>
    </location>
</feature>
<evidence type="ECO:0000256" key="1">
    <source>
        <dbReference type="SAM" id="MobiDB-lite"/>
    </source>
</evidence>
<dbReference type="OrthoDB" id="693939at2759"/>
<evidence type="ECO:0000313" key="4">
    <source>
        <dbReference type="Proteomes" id="UP000652761"/>
    </source>
</evidence>
<dbReference type="PANTHER" id="PTHR33474">
    <property type="entry name" value="TRANSMEMBRANE PROTEIN"/>
    <property type="match status" value="1"/>
</dbReference>
<accession>A0A843XHQ9</accession>
<protein>
    <submittedName>
        <fullName evidence="3">Uncharacterized protein</fullName>
    </submittedName>
</protein>
<feature type="chain" id="PRO_5032382999" evidence="2">
    <location>
        <begin position="23"/>
        <end position="84"/>
    </location>
</feature>
<gene>
    <name evidence="3" type="ORF">Taro_052100</name>
</gene>
<dbReference type="AlphaFoldDB" id="A0A843XHQ9"/>
<sequence length="84" mass="9224">MRTPIFHLLLLLLGFSCLLALGAVPASRSLGYQKLKQEAPVLSIKDQPAVDEVFVRGRMDMQSFNDYPGSGANNRHDPKTPGRA</sequence>
<comment type="caution">
    <text evidence="3">The sequence shown here is derived from an EMBL/GenBank/DDBJ whole genome shotgun (WGS) entry which is preliminary data.</text>
</comment>
<dbReference type="PANTHER" id="PTHR33474:SF28">
    <property type="entry name" value="OS01G0815400 PROTEIN"/>
    <property type="match status" value="1"/>
</dbReference>
<feature type="signal peptide" evidence="2">
    <location>
        <begin position="1"/>
        <end position="22"/>
    </location>
</feature>
<dbReference type="EMBL" id="NMUH01008663">
    <property type="protein sequence ID" value="MQM19099.1"/>
    <property type="molecule type" value="Genomic_DNA"/>
</dbReference>
<feature type="compositionally biased region" description="Basic and acidic residues" evidence="1">
    <location>
        <begin position="74"/>
        <end position="84"/>
    </location>
</feature>
<organism evidence="3 4">
    <name type="scientific">Colocasia esculenta</name>
    <name type="common">Wild taro</name>
    <name type="synonym">Arum esculentum</name>
    <dbReference type="NCBI Taxonomy" id="4460"/>
    <lineage>
        <taxon>Eukaryota</taxon>
        <taxon>Viridiplantae</taxon>
        <taxon>Streptophyta</taxon>
        <taxon>Embryophyta</taxon>
        <taxon>Tracheophyta</taxon>
        <taxon>Spermatophyta</taxon>
        <taxon>Magnoliopsida</taxon>
        <taxon>Liliopsida</taxon>
        <taxon>Araceae</taxon>
        <taxon>Aroideae</taxon>
        <taxon>Colocasieae</taxon>
        <taxon>Colocasia</taxon>
    </lineage>
</organism>
<keyword evidence="4" id="KW-1185">Reference proteome</keyword>
<evidence type="ECO:0000256" key="2">
    <source>
        <dbReference type="SAM" id="SignalP"/>
    </source>
</evidence>
<dbReference type="PROSITE" id="PS51257">
    <property type="entry name" value="PROKAR_LIPOPROTEIN"/>
    <property type="match status" value="1"/>
</dbReference>
<evidence type="ECO:0000313" key="3">
    <source>
        <dbReference type="EMBL" id="MQM19099.1"/>
    </source>
</evidence>
<dbReference type="Proteomes" id="UP000652761">
    <property type="component" value="Unassembled WGS sequence"/>
</dbReference>
<proteinExistence type="predicted"/>
<keyword evidence="2" id="KW-0732">Signal</keyword>